<dbReference type="InterPro" id="IPR004875">
    <property type="entry name" value="DDE_SF_endonuclease_dom"/>
</dbReference>
<dbReference type="GO" id="GO:0003676">
    <property type="term" value="F:nucleic acid binding"/>
    <property type="evidence" value="ECO:0007669"/>
    <property type="project" value="InterPro"/>
</dbReference>
<dbReference type="STRING" id="1095630.A0A2J6TX71"/>
<dbReference type="Pfam" id="PF03184">
    <property type="entry name" value="DDE_1"/>
    <property type="match status" value="1"/>
</dbReference>
<evidence type="ECO:0000313" key="3">
    <source>
        <dbReference type="Proteomes" id="UP000235371"/>
    </source>
</evidence>
<dbReference type="RefSeq" id="XP_024744517.1">
    <property type="nucleotide sequence ID" value="XM_024873647.1"/>
</dbReference>
<dbReference type="EMBL" id="KZ613740">
    <property type="protein sequence ID" value="PMD67613.1"/>
    <property type="molecule type" value="Genomic_DNA"/>
</dbReference>
<organism evidence="2 3">
    <name type="scientific">Hyaloscypha bicolor E</name>
    <dbReference type="NCBI Taxonomy" id="1095630"/>
    <lineage>
        <taxon>Eukaryota</taxon>
        <taxon>Fungi</taxon>
        <taxon>Dikarya</taxon>
        <taxon>Ascomycota</taxon>
        <taxon>Pezizomycotina</taxon>
        <taxon>Leotiomycetes</taxon>
        <taxon>Helotiales</taxon>
        <taxon>Hyaloscyphaceae</taxon>
        <taxon>Hyaloscypha</taxon>
        <taxon>Hyaloscypha bicolor</taxon>
    </lineage>
</organism>
<accession>A0A2J6TX71</accession>
<evidence type="ECO:0000313" key="2">
    <source>
        <dbReference type="EMBL" id="PMD67613.1"/>
    </source>
</evidence>
<feature type="domain" description="DDE-1" evidence="1">
    <location>
        <begin position="7"/>
        <end position="93"/>
    </location>
</feature>
<evidence type="ECO:0000259" key="1">
    <source>
        <dbReference type="Pfam" id="PF03184"/>
    </source>
</evidence>
<dbReference type="Proteomes" id="UP000235371">
    <property type="component" value="Unassembled WGS sequence"/>
</dbReference>
<protein>
    <recommendedName>
        <fullName evidence="1">DDE-1 domain-containing protein</fullName>
    </recommendedName>
</protein>
<dbReference type="AlphaFoldDB" id="A0A2J6TX71"/>
<proteinExistence type="predicted"/>
<dbReference type="OrthoDB" id="5425161at2759"/>
<feature type="non-terminal residue" evidence="2">
    <location>
        <position position="1"/>
    </location>
</feature>
<gene>
    <name evidence="2" type="ORF">K444DRAFT_516051</name>
</gene>
<reference evidence="2 3" key="1">
    <citation type="submission" date="2016-04" db="EMBL/GenBank/DDBJ databases">
        <title>A degradative enzymes factory behind the ericoid mycorrhizal symbiosis.</title>
        <authorList>
            <consortium name="DOE Joint Genome Institute"/>
            <person name="Martino E."/>
            <person name="Morin E."/>
            <person name="Grelet G."/>
            <person name="Kuo A."/>
            <person name="Kohler A."/>
            <person name="Daghino S."/>
            <person name="Barry K."/>
            <person name="Choi C."/>
            <person name="Cichocki N."/>
            <person name="Clum A."/>
            <person name="Copeland A."/>
            <person name="Hainaut M."/>
            <person name="Haridas S."/>
            <person name="Labutti K."/>
            <person name="Lindquist E."/>
            <person name="Lipzen A."/>
            <person name="Khouja H.-R."/>
            <person name="Murat C."/>
            <person name="Ohm R."/>
            <person name="Olson A."/>
            <person name="Spatafora J."/>
            <person name="Veneault-Fourrey C."/>
            <person name="Henrissat B."/>
            <person name="Grigoriev I."/>
            <person name="Martin F."/>
            <person name="Perotto S."/>
        </authorList>
    </citation>
    <scope>NUCLEOTIDE SEQUENCE [LARGE SCALE GENOMIC DNA]</scope>
    <source>
        <strain evidence="2 3">E</strain>
    </source>
</reference>
<sequence>DNRESLTAIETVCGDSIAITPFLIFKGDVLLEDHFKNDLDNKIILATSASGYTNKELSMKYIKHFYNQTYKKIKGKWQMLVFDRHASHTSDNFLYYC</sequence>
<name>A0A2J6TX71_9HELO</name>
<dbReference type="InParanoid" id="A0A2J6TX71"/>
<dbReference type="GeneID" id="36581727"/>
<keyword evidence="3" id="KW-1185">Reference proteome</keyword>